<dbReference type="PANTHER" id="PTHR32552">
    <property type="entry name" value="FERRICHROME IRON RECEPTOR-RELATED"/>
    <property type="match status" value="1"/>
</dbReference>
<evidence type="ECO:0000256" key="1">
    <source>
        <dbReference type="ARBA" id="ARBA00004571"/>
    </source>
</evidence>
<evidence type="ECO:0000256" key="5">
    <source>
        <dbReference type="ARBA" id="ARBA00022496"/>
    </source>
</evidence>
<evidence type="ECO:0000259" key="18">
    <source>
        <dbReference type="Pfam" id="PF00593"/>
    </source>
</evidence>
<dbReference type="PROSITE" id="PS52016">
    <property type="entry name" value="TONB_DEPENDENT_REC_3"/>
    <property type="match status" value="1"/>
</dbReference>
<dbReference type="NCBIfam" id="TIGR01783">
    <property type="entry name" value="TonB-siderophor"/>
    <property type="match status" value="1"/>
</dbReference>
<dbReference type="Pfam" id="PF00593">
    <property type="entry name" value="TonB_dep_Rec_b-barrel"/>
    <property type="match status" value="1"/>
</dbReference>
<evidence type="ECO:0000313" key="20">
    <source>
        <dbReference type="EMBL" id="MCL6679008.1"/>
    </source>
</evidence>
<dbReference type="InterPro" id="IPR039426">
    <property type="entry name" value="TonB-dep_rcpt-like"/>
</dbReference>
<dbReference type="InterPro" id="IPR010917">
    <property type="entry name" value="TonB_rcpt_CS"/>
</dbReference>
<keyword evidence="12 20" id="KW-0675">Receptor</keyword>
<dbReference type="InterPro" id="IPR012910">
    <property type="entry name" value="Plug_dom"/>
</dbReference>
<keyword evidence="10 16" id="KW-0798">TonB box</keyword>
<evidence type="ECO:0000256" key="16">
    <source>
        <dbReference type="RuleBase" id="RU003357"/>
    </source>
</evidence>
<feature type="domain" description="TonB-dependent receptor-like beta-barrel" evidence="18">
    <location>
        <begin position="229"/>
        <end position="667"/>
    </location>
</feature>
<dbReference type="CDD" id="cd01347">
    <property type="entry name" value="ligand_gated_channel"/>
    <property type="match status" value="1"/>
</dbReference>
<dbReference type="InterPro" id="IPR000531">
    <property type="entry name" value="Beta-barrel_TonB"/>
</dbReference>
<evidence type="ECO:0000256" key="7">
    <source>
        <dbReference type="ARBA" id="ARBA00022729"/>
    </source>
</evidence>
<evidence type="ECO:0000256" key="3">
    <source>
        <dbReference type="ARBA" id="ARBA00022448"/>
    </source>
</evidence>
<dbReference type="Gene3D" id="2.170.130.10">
    <property type="entry name" value="TonB-dependent receptor, plug domain"/>
    <property type="match status" value="1"/>
</dbReference>
<keyword evidence="21" id="KW-1185">Reference proteome</keyword>
<evidence type="ECO:0000256" key="9">
    <source>
        <dbReference type="ARBA" id="ARBA00023065"/>
    </source>
</evidence>
<keyword evidence="4 14" id="KW-1134">Transmembrane beta strand</keyword>
<dbReference type="EMBL" id="JAMGBC010000001">
    <property type="protein sequence ID" value="MCL6679008.1"/>
    <property type="molecule type" value="Genomic_DNA"/>
</dbReference>
<dbReference type="PROSITE" id="PS51257">
    <property type="entry name" value="PROKAR_LIPOPROTEIN"/>
    <property type="match status" value="1"/>
</dbReference>
<evidence type="ECO:0000256" key="10">
    <source>
        <dbReference type="ARBA" id="ARBA00023077"/>
    </source>
</evidence>
<dbReference type="InterPro" id="IPR036942">
    <property type="entry name" value="Beta-barrel_TonB_sf"/>
</dbReference>
<evidence type="ECO:0000256" key="8">
    <source>
        <dbReference type="ARBA" id="ARBA00023004"/>
    </source>
</evidence>
<gene>
    <name evidence="20" type="ORF">LZ519_06720</name>
</gene>
<evidence type="ECO:0000256" key="13">
    <source>
        <dbReference type="ARBA" id="ARBA00023237"/>
    </source>
</evidence>
<accession>A0ABT0RFG2</accession>
<keyword evidence="8" id="KW-0408">Iron</keyword>
<keyword evidence="5" id="KW-0410">Iron transport</keyword>
<feature type="chain" id="PRO_5047371305" evidence="17">
    <location>
        <begin position="23"/>
        <end position="698"/>
    </location>
</feature>
<name>A0ABT0RFG2_9SPHN</name>
<evidence type="ECO:0000259" key="19">
    <source>
        <dbReference type="Pfam" id="PF07715"/>
    </source>
</evidence>
<evidence type="ECO:0000256" key="11">
    <source>
        <dbReference type="ARBA" id="ARBA00023136"/>
    </source>
</evidence>
<evidence type="ECO:0000256" key="14">
    <source>
        <dbReference type="PROSITE-ProRule" id="PRU01360"/>
    </source>
</evidence>
<evidence type="ECO:0000256" key="4">
    <source>
        <dbReference type="ARBA" id="ARBA00022452"/>
    </source>
</evidence>
<protein>
    <submittedName>
        <fullName evidence="20">TonB-dependent siderophore receptor</fullName>
    </submittedName>
</protein>
<proteinExistence type="inferred from homology"/>
<evidence type="ECO:0000256" key="2">
    <source>
        <dbReference type="ARBA" id="ARBA00009810"/>
    </source>
</evidence>
<comment type="similarity">
    <text evidence="2 14 16">Belongs to the TonB-dependent receptor family.</text>
</comment>
<dbReference type="Gene3D" id="2.40.170.20">
    <property type="entry name" value="TonB-dependent receptor, beta-barrel domain"/>
    <property type="match status" value="1"/>
</dbReference>
<evidence type="ECO:0000256" key="6">
    <source>
        <dbReference type="ARBA" id="ARBA00022692"/>
    </source>
</evidence>
<keyword evidence="9" id="KW-0406">Ion transport</keyword>
<sequence>MSRPLLYSLTAILACAAVPAHAADGAKDAAVDASAEEGTPIVVVGEHVKYGVKSTSTATKTNTDVKDIPQAMTTVTAQQIEDQQLRSVGDLLLFVPGASYNAGEGNRDTIVLRGNSSTADFFVDGVRDDVQYFRDFYNVDRVEVLKGPNAMIFGRGGGGGIVNRVMKKPSLAAYRAFTASADNWGDLRFTGDVDVPLSGNVGLRLNGLFEDGDSFRRHVDLQRYGFNPTVAVVSGNTRIDLSYEHFHDRRTADRGVPADGHEPIRGFTRTFFGNPDVSFAKANVDLATIAVEHDFGNGLTLRNHTSLGDYKKFYQNAYGSGFNAATGLVTLSAYNNRNNRTNLFSQTDLVWDNRLGGIDQTLLVGFEVGRERSRNRRNTGTFVGGNTTPITDPTVDRPVIFAPDADDADNRVKVTVAAAYVQDQIRPAEWLEIVAGLRFDSFKVAVDDFRAGGTVSRRDDLWSPRLGLVLKPQRNLSFYASYSRSYLPQSGDQFSSLDPQRAALKPERFDNYEVGAKWEILDGLLATAALYQLDRSNTRASDPLDPTRTVLTGMQRSRGLELGLERSVTSRWLMSAGYALQKAKITETTVSAPAGREVPLVPRHSFSLWNRYEVTNALGVGLGVIARSKSYASISNNVRLPGYARIDAAAFYRLPYGLEAQLNVENILGAHYFPTASNDNNIAPGAPRTVKLSLGYRF</sequence>
<dbReference type="Proteomes" id="UP001165343">
    <property type="component" value="Unassembled WGS sequence"/>
</dbReference>
<keyword evidence="11 14" id="KW-0472">Membrane</keyword>
<dbReference type="InterPro" id="IPR037066">
    <property type="entry name" value="Plug_dom_sf"/>
</dbReference>
<dbReference type="SUPFAM" id="SSF56935">
    <property type="entry name" value="Porins"/>
    <property type="match status" value="1"/>
</dbReference>
<evidence type="ECO:0000256" key="12">
    <source>
        <dbReference type="ARBA" id="ARBA00023170"/>
    </source>
</evidence>
<keyword evidence="13 14" id="KW-0998">Cell outer membrane</keyword>
<dbReference type="RefSeq" id="WP_249867931.1">
    <property type="nucleotide sequence ID" value="NZ_JAMGBC010000001.1"/>
</dbReference>
<dbReference type="PROSITE" id="PS01156">
    <property type="entry name" value="TONB_DEPENDENT_REC_2"/>
    <property type="match status" value="1"/>
</dbReference>
<evidence type="ECO:0000256" key="17">
    <source>
        <dbReference type="SAM" id="SignalP"/>
    </source>
</evidence>
<reference evidence="20" key="1">
    <citation type="submission" date="2022-05" db="EMBL/GenBank/DDBJ databases">
        <authorList>
            <person name="Jo J.-H."/>
            <person name="Im W.-T."/>
        </authorList>
    </citation>
    <scope>NUCLEOTIDE SEQUENCE</scope>
    <source>
        <strain evidence="20">RG327</strain>
    </source>
</reference>
<dbReference type="InterPro" id="IPR010105">
    <property type="entry name" value="TonB_sidphr_rcpt"/>
</dbReference>
<evidence type="ECO:0000256" key="15">
    <source>
        <dbReference type="PROSITE-ProRule" id="PRU10144"/>
    </source>
</evidence>
<feature type="short sequence motif" description="TonB C-terminal box" evidence="15">
    <location>
        <begin position="681"/>
        <end position="698"/>
    </location>
</feature>
<dbReference type="PANTHER" id="PTHR32552:SF68">
    <property type="entry name" value="FERRICHROME OUTER MEMBRANE TRANSPORTER_PHAGE RECEPTOR"/>
    <property type="match status" value="1"/>
</dbReference>
<keyword evidence="6 14" id="KW-0812">Transmembrane</keyword>
<comment type="caution">
    <text evidence="20">The sequence shown here is derived from an EMBL/GenBank/DDBJ whole genome shotgun (WGS) entry which is preliminary data.</text>
</comment>
<keyword evidence="3 14" id="KW-0813">Transport</keyword>
<dbReference type="Pfam" id="PF07715">
    <property type="entry name" value="Plug"/>
    <property type="match status" value="1"/>
</dbReference>
<feature type="domain" description="TonB-dependent receptor plug" evidence="19">
    <location>
        <begin position="65"/>
        <end position="161"/>
    </location>
</feature>
<feature type="signal peptide" evidence="17">
    <location>
        <begin position="1"/>
        <end position="22"/>
    </location>
</feature>
<comment type="subcellular location">
    <subcellularLocation>
        <location evidence="1 14">Cell outer membrane</location>
        <topology evidence="1 14">Multi-pass membrane protein</topology>
    </subcellularLocation>
</comment>
<keyword evidence="7 17" id="KW-0732">Signal</keyword>
<organism evidence="20 21">
    <name type="scientific">Sphingomonas anseongensis</name>
    <dbReference type="NCBI Taxonomy" id="2908207"/>
    <lineage>
        <taxon>Bacteria</taxon>
        <taxon>Pseudomonadati</taxon>
        <taxon>Pseudomonadota</taxon>
        <taxon>Alphaproteobacteria</taxon>
        <taxon>Sphingomonadales</taxon>
        <taxon>Sphingomonadaceae</taxon>
        <taxon>Sphingomonas</taxon>
    </lineage>
</organism>
<evidence type="ECO:0000313" key="21">
    <source>
        <dbReference type="Proteomes" id="UP001165343"/>
    </source>
</evidence>